<comment type="caution">
    <text evidence="3">The sequence shown here is derived from an EMBL/GenBank/DDBJ whole genome shotgun (WGS) entry which is preliminary data.</text>
</comment>
<sequence>MRPLLAEFFIILAIFIITVGFTDGKRVAPIMRHRRKNPPRVAEREGEKMTAAWLRGVARWRVKLRLRRAKLDAAMCEGNDATGKGRAATCEARGGDVRGEGFHGRGSRRRRRGEARSMALLLQRERGEVDGVAASARDDVKREGRQRR</sequence>
<dbReference type="EMBL" id="JASCZI010090731">
    <property type="protein sequence ID" value="MED6145729.1"/>
    <property type="molecule type" value="Genomic_DNA"/>
</dbReference>
<keyword evidence="2" id="KW-0812">Transmembrane</keyword>
<feature type="region of interest" description="Disordered" evidence="1">
    <location>
        <begin position="94"/>
        <end position="117"/>
    </location>
</feature>
<keyword evidence="4" id="KW-1185">Reference proteome</keyword>
<keyword evidence="2" id="KW-0472">Membrane</keyword>
<evidence type="ECO:0000313" key="4">
    <source>
        <dbReference type="Proteomes" id="UP001341840"/>
    </source>
</evidence>
<evidence type="ECO:0000256" key="2">
    <source>
        <dbReference type="SAM" id="Phobius"/>
    </source>
</evidence>
<keyword evidence="2" id="KW-1133">Transmembrane helix</keyword>
<feature type="compositionally biased region" description="Basic and acidic residues" evidence="1">
    <location>
        <begin position="136"/>
        <end position="148"/>
    </location>
</feature>
<feature type="transmembrane region" description="Helical" evidence="2">
    <location>
        <begin position="6"/>
        <end position="24"/>
    </location>
</feature>
<name>A0ABU6TBK9_9FABA</name>
<gene>
    <name evidence="3" type="ORF">PIB30_028090</name>
</gene>
<feature type="region of interest" description="Disordered" evidence="1">
    <location>
        <begin position="129"/>
        <end position="148"/>
    </location>
</feature>
<accession>A0ABU6TBK9</accession>
<evidence type="ECO:0000256" key="1">
    <source>
        <dbReference type="SAM" id="MobiDB-lite"/>
    </source>
</evidence>
<feature type="compositionally biased region" description="Basic and acidic residues" evidence="1">
    <location>
        <begin position="94"/>
        <end position="103"/>
    </location>
</feature>
<proteinExistence type="predicted"/>
<organism evidence="3 4">
    <name type="scientific">Stylosanthes scabra</name>
    <dbReference type="NCBI Taxonomy" id="79078"/>
    <lineage>
        <taxon>Eukaryota</taxon>
        <taxon>Viridiplantae</taxon>
        <taxon>Streptophyta</taxon>
        <taxon>Embryophyta</taxon>
        <taxon>Tracheophyta</taxon>
        <taxon>Spermatophyta</taxon>
        <taxon>Magnoliopsida</taxon>
        <taxon>eudicotyledons</taxon>
        <taxon>Gunneridae</taxon>
        <taxon>Pentapetalae</taxon>
        <taxon>rosids</taxon>
        <taxon>fabids</taxon>
        <taxon>Fabales</taxon>
        <taxon>Fabaceae</taxon>
        <taxon>Papilionoideae</taxon>
        <taxon>50 kb inversion clade</taxon>
        <taxon>dalbergioids sensu lato</taxon>
        <taxon>Dalbergieae</taxon>
        <taxon>Pterocarpus clade</taxon>
        <taxon>Stylosanthes</taxon>
    </lineage>
</organism>
<dbReference type="Proteomes" id="UP001341840">
    <property type="component" value="Unassembled WGS sequence"/>
</dbReference>
<reference evidence="3 4" key="1">
    <citation type="journal article" date="2023" name="Plants (Basel)">
        <title>Bridging the Gap: Combining Genomics and Transcriptomics Approaches to Understand Stylosanthes scabra, an Orphan Legume from the Brazilian Caatinga.</title>
        <authorList>
            <person name="Ferreira-Neto J.R.C."/>
            <person name="da Silva M.D."/>
            <person name="Binneck E."/>
            <person name="de Melo N.F."/>
            <person name="da Silva R.H."/>
            <person name="de Melo A.L.T.M."/>
            <person name="Pandolfi V."/>
            <person name="Bustamante F.O."/>
            <person name="Brasileiro-Vidal A.C."/>
            <person name="Benko-Iseppon A.M."/>
        </authorList>
    </citation>
    <scope>NUCLEOTIDE SEQUENCE [LARGE SCALE GENOMIC DNA]</scope>
    <source>
        <tissue evidence="3">Leaves</tissue>
    </source>
</reference>
<protein>
    <submittedName>
        <fullName evidence="3">Uncharacterized protein</fullName>
    </submittedName>
</protein>
<evidence type="ECO:0000313" key="3">
    <source>
        <dbReference type="EMBL" id="MED6145729.1"/>
    </source>
</evidence>